<dbReference type="CDD" id="cd01400">
    <property type="entry name" value="6PGL"/>
    <property type="match status" value="1"/>
</dbReference>
<dbReference type="InterPro" id="IPR037171">
    <property type="entry name" value="NagB/RpiA_transferase-like"/>
</dbReference>
<dbReference type="OrthoDB" id="432544at2759"/>
<dbReference type="PANTHER" id="PTHR11054">
    <property type="entry name" value="6-PHOSPHOGLUCONOLACTONASE"/>
    <property type="match status" value="1"/>
</dbReference>
<dbReference type="InterPro" id="IPR039104">
    <property type="entry name" value="6PGL"/>
</dbReference>
<proteinExistence type="inferred from homology"/>
<comment type="catalytic activity">
    <reaction evidence="2">
        <text>6-phospho-D-glucono-1,5-lactone + H2O = 6-phospho-D-gluconate + H(+)</text>
        <dbReference type="Rhea" id="RHEA:12556"/>
        <dbReference type="ChEBI" id="CHEBI:15377"/>
        <dbReference type="ChEBI" id="CHEBI:15378"/>
        <dbReference type="ChEBI" id="CHEBI:57955"/>
        <dbReference type="ChEBI" id="CHEBI:58759"/>
        <dbReference type="EC" id="3.1.1.31"/>
    </reaction>
</comment>
<dbReference type="GeneID" id="14873430"/>
<reference evidence="5" key="1">
    <citation type="journal article" date="2011" name="Genome Res.">
        <title>Phylogeny-wide analysis of social amoeba genomes highlights ancient origins for complex intercellular communication.</title>
        <authorList>
            <person name="Heidel A.J."/>
            <person name="Lawal H.M."/>
            <person name="Felder M."/>
            <person name="Schilde C."/>
            <person name="Helps N.R."/>
            <person name="Tunggal B."/>
            <person name="Rivero F."/>
            <person name="John U."/>
            <person name="Schleicher M."/>
            <person name="Eichinger L."/>
            <person name="Platzer M."/>
            <person name="Noegel A.A."/>
            <person name="Schaap P."/>
            <person name="Gloeckner G."/>
        </authorList>
    </citation>
    <scope>NUCLEOTIDE SEQUENCE [LARGE SCALE GENOMIC DNA]</scope>
    <source>
        <strain evidence="5">SH3</strain>
    </source>
</reference>
<evidence type="ECO:0000256" key="1">
    <source>
        <dbReference type="ARBA" id="ARBA00010662"/>
    </source>
</evidence>
<gene>
    <name evidence="4" type="primary">pgl</name>
    <name evidence="4" type="ORF">DFA_00519</name>
</gene>
<comment type="similarity">
    <text evidence="1 2">Belongs to the glucosamine/galactosamine-6-phosphate isomerase family. 6-phosphogluconolactonase subfamily.</text>
</comment>
<dbReference type="RefSeq" id="XP_004358508.1">
    <property type="nucleotide sequence ID" value="XM_004358451.1"/>
</dbReference>
<protein>
    <recommendedName>
        <fullName evidence="2">6-phosphogluconolactonase</fullName>
        <shortName evidence="2">6PGL</shortName>
        <ecNumber evidence="2">3.1.1.31</ecNumber>
    </recommendedName>
</protein>
<dbReference type="KEGG" id="dfa:DFA_00519"/>
<dbReference type="PANTHER" id="PTHR11054:SF0">
    <property type="entry name" value="6-PHOSPHOGLUCONOLACTONASE"/>
    <property type="match status" value="1"/>
</dbReference>
<dbReference type="UniPathway" id="UPA00115">
    <property type="reaction ID" value="UER00409"/>
</dbReference>
<dbReference type="EC" id="3.1.1.31" evidence="2"/>
<dbReference type="GO" id="GO:0006098">
    <property type="term" value="P:pentose-phosphate shunt"/>
    <property type="evidence" value="ECO:0007669"/>
    <property type="project" value="UniProtKB-UniPathway"/>
</dbReference>
<evidence type="ECO:0000313" key="4">
    <source>
        <dbReference type="EMBL" id="EGG20658.1"/>
    </source>
</evidence>
<dbReference type="SUPFAM" id="SSF100950">
    <property type="entry name" value="NagB/RpiA/CoA transferase-like"/>
    <property type="match status" value="1"/>
</dbReference>
<dbReference type="Pfam" id="PF01182">
    <property type="entry name" value="Glucosamine_iso"/>
    <property type="match status" value="1"/>
</dbReference>
<sequence>MSQQYKLHQFTNEKEFIEGSCEFIYDIIKNAIAVRGNAVIGLSGGTSPKAIYAALTVPSEKNQTIDWTRVFFYSVDERYIGKESPDSLYHLVRHTIFADSTPVSGLIDKHFTTPDTSLALPECINKYKSDLSQLVQTKSDGAPDLSILGMGEDGHIASIFPQMDSTPDKHIDLPTDLVYHTTTTRFAIFDRITTNLNFLTSSRNKLFFMKGESKKKVWDEMVAQPTNPYRWPAQAINQSGHSNVFYLV</sequence>
<keyword evidence="5" id="KW-1185">Reference proteome</keyword>
<dbReference type="GO" id="GO:0005975">
    <property type="term" value="P:carbohydrate metabolic process"/>
    <property type="evidence" value="ECO:0007669"/>
    <property type="project" value="UniProtKB-UniRule"/>
</dbReference>
<dbReference type="Proteomes" id="UP000007797">
    <property type="component" value="Unassembled WGS sequence"/>
</dbReference>
<dbReference type="NCBIfam" id="TIGR01198">
    <property type="entry name" value="pgl"/>
    <property type="match status" value="1"/>
</dbReference>
<dbReference type="OMA" id="YDKIVDW"/>
<comment type="pathway">
    <text evidence="2">Carbohydrate degradation; pentose phosphate pathway; D-ribulose 5-phosphate from D-glucose 6-phosphate (oxidative stage): step 2/3.</text>
</comment>
<evidence type="ECO:0000313" key="5">
    <source>
        <dbReference type="Proteomes" id="UP000007797"/>
    </source>
</evidence>
<keyword evidence="2" id="KW-0378">Hydrolase</keyword>
<dbReference type="Gene3D" id="3.40.50.1360">
    <property type="match status" value="1"/>
</dbReference>
<dbReference type="InterPro" id="IPR006148">
    <property type="entry name" value="Glc/Gal-6P_isomerase"/>
</dbReference>
<dbReference type="InterPro" id="IPR005900">
    <property type="entry name" value="6-phosphogluconolactonase_DevB"/>
</dbReference>
<dbReference type="GO" id="GO:0017057">
    <property type="term" value="F:6-phosphogluconolactonase activity"/>
    <property type="evidence" value="ECO:0007669"/>
    <property type="project" value="UniProtKB-UniRule"/>
</dbReference>
<comment type="function">
    <text evidence="2">Hydrolysis of 6-phosphogluconolactone to 6-phosphogluconate.</text>
</comment>
<dbReference type="EMBL" id="GL883010">
    <property type="protein sequence ID" value="EGG20658.1"/>
    <property type="molecule type" value="Genomic_DNA"/>
</dbReference>
<dbReference type="AlphaFoldDB" id="F4PSB2"/>
<dbReference type="STRING" id="1054147.F4PSB2"/>
<organism evidence="4 5">
    <name type="scientific">Cavenderia fasciculata</name>
    <name type="common">Slime mold</name>
    <name type="synonym">Dictyostelium fasciculatum</name>
    <dbReference type="NCBI Taxonomy" id="261658"/>
    <lineage>
        <taxon>Eukaryota</taxon>
        <taxon>Amoebozoa</taxon>
        <taxon>Evosea</taxon>
        <taxon>Eumycetozoa</taxon>
        <taxon>Dictyostelia</taxon>
        <taxon>Acytosteliales</taxon>
        <taxon>Cavenderiaceae</taxon>
        <taxon>Cavenderia</taxon>
    </lineage>
</organism>
<evidence type="ECO:0000259" key="3">
    <source>
        <dbReference type="Pfam" id="PF01182"/>
    </source>
</evidence>
<accession>F4PSB2</accession>
<evidence type="ECO:0000256" key="2">
    <source>
        <dbReference type="RuleBase" id="RU365095"/>
    </source>
</evidence>
<name>F4PSB2_CACFS</name>
<feature type="domain" description="Glucosamine/galactosamine-6-phosphate isomerase" evidence="3">
    <location>
        <begin position="12"/>
        <end position="239"/>
    </location>
</feature>